<evidence type="ECO:0000256" key="4">
    <source>
        <dbReference type="SAM" id="MobiDB-lite"/>
    </source>
</evidence>
<reference evidence="7" key="1">
    <citation type="journal article" date="2013" name="Genome Announc.">
        <title>Draft genome sequence of the grapevine dieback fungus Eutypa lata UCR-EL1.</title>
        <authorList>
            <person name="Blanco-Ulate B."/>
            <person name="Rolshausen P.E."/>
            <person name="Cantu D."/>
        </authorList>
    </citation>
    <scope>NUCLEOTIDE SEQUENCE [LARGE SCALE GENOMIC DNA]</scope>
    <source>
        <strain evidence="7">UCR-EL1</strain>
    </source>
</reference>
<dbReference type="InterPro" id="IPR020070">
    <property type="entry name" value="Ribosomal_bL9_N"/>
</dbReference>
<dbReference type="eggNOG" id="ENOG502SA1R">
    <property type="taxonomic scope" value="Eukaryota"/>
</dbReference>
<dbReference type="OrthoDB" id="2150604at2759"/>
<dbReference type="SUPFAM" id="SSF55658">
    <property type="entry name" value="L9 N-domain-like"/>
    <property type="match status" value="1"/>
</dbReference>
<feature type="domain" description="Ribosomal protein L9" evidence="5">
    <location>
        <begin position="52"/>
        <end position="97"/>
    </location>
</feature>
<comment type="similarity">
    <text evidence="1">Belongs to the bacterial ribosomal protein bL9 family.</text>
</comment>
<dbReference type="Pfam" id="PF01281">
    <property type="entry name" value="Ribosomal_L9_N"/>
    <property type="match status" value="1"/>
</dbReference>
<keyword evidence="3" id="KW-0687">Ribonucleoprotein</keyword>
<proteinExistence type="inferred from homology"/>
<dbReference type="AlphaFoldDB" id="M7THR6"/>
<evidence type="ECO:0000259" key="5">
    <source>
        <dbReference type="Pfam" id="PF01281"/>
    </source>
</evidence>
<dbReference type="GO" id="GO:0006412">
    <property type="term" value="P:translation"/>
    <property type="evidence" value="ECO:0007669"/>
    <property type="project" value="InterPro"/>
</dbReference>
<feature type="region of interest" description="Disordered" evidence="4">
    <location>
        <begin position="169"/>
        <end position="221"/>
    </location>
</feature>
<gene>
    <name evidence="6" type="ORF">UCREL1_3495</name>
</gene>
<dbReference type="OMA" id="RNRWFPA"/>
<dbReference type="KEGG" id="ela:UCREL1_3495"/>
<keyword evidence="2" id="KW-0689">Ribosomal protein</keyword>
<protein>
    <submittedName>
        <fullName evidence="6">Putative fructose-bisphosphate aldolase protein</fullName>
    </submittedName>
</protein>
<keyword evidence="7" id="KW-1185">Reference proteome</keyword>
<accession>M7THR6</accession>
<evidence type="ECO:0000256" key="3">
    <source>
        <dbReference type="ARBA" id="ARBA00023274"/>
    </source>
</evidence>
<evidence type="ECO:0000313" key="7">
    <source>
        <dbReference type="Proteomes" id="UP000012174"/>
    </source>
</evidence>
<dbReference type="GO" id="GO:1990904">
    <property type="term" value="C:ribonucleoprotein complex"/>
    <property type="evidence" value="ECO:0007669"/>
    <property type="project" value="UniProtKB-KW"/>
</dbReference>
<dbReference type="PANTHER" id="PTHR21368">
    <property type="entry name" value="50S RIBOSOMAL PROTEIN L9"/>
    <property type="match status" value="1"/>
</dbReference>
<evidence type="ECO:0000313" key="6">
    <source>
        <dbReference type="EMBL" id="EMR69486.1"/>
    </source>
</evidence>
<dbReference type="Proteomes" id="UP000012174">
    <property type="component" value="Unassembled WGS sequence"/>
</dbReference>
<dbReference type="Gene3D" id="3.40.5.10">
    <property type="entry name" value="Ribosomal protein L9, N-terminal domain"/>
    <property type="match status" value="1"/>
</dbReference>
<name>M7THR6_EUTLA</name>
<sequence>MAAPRLGRSPTCLNCLRQLTKPTPTSIVSPVSFIQIRNRTTKAELEDLQGIPVRLLEDIIGFGRKNAIIRVKAGRMRNFWFPKGQAEYMTRFRFKELGLTDAAIGVRDRTFGTKLVTEEDNDSRKKAVVEEEPIIYKKKEVFTLPPEETQTLLTTLLPSTLTFYRKPIATPTPTPTPAMPEGLPEHPRSPALAANAATSQVAEDAPEETASAAPEEPTPGPVAIFGSVSTNDILHIVKEALAADSEGGRVALEAESITILGLEAGEDRIKRLGTFAVEILPGKDFPPVRRIVEVVPDS</sequence>
<dbReference type="EMBL" id="KB706076">
    <property type="protein sequence ID" value="EMR69486.1"/>
    <property type="molecule type" value="Genomic_DNA"/>
</dbReference>
<dbReference type="GO" id="GO:0003735">
    <property type="term" value="F:structural constituent of ribosome"/>
    <property type="evidence" value="ECO:0007669"/>
    <property type="project" value="InterPro"/>
</dbReference>
<dbReference type="STRING" id="1287681.M7THR6"/>
<evidence type="ECO:0000256" key="1">
    <source>
        <dbReference type="ARBA" id="ARBA00010605"/>
    </source>
</evidence>
<dbReference type="InterPro" id="IPR036935">
    <property type="entry name" value="Ribosomal_bL9_N_sf"/>
</dbReference>
<evidence type="ECO:0000256" key="2">
    <source>
        <dbReference type="ARBA" id="ARBA00022980"/>
    </source>
</evidence>
<dbReference type="HOGENOM" id="CLU_067878_0_0_1"/>
<dbReference type="GO" id="GO:0005840">
    <property type="term" value="C:ribosome"/>
    <property type="evidence" value="ECO:0007669"/>
    <property type="project" value="UniProtKB-KW"/>
</dbReference>
<organism evidence="6 7">
    <name type="scientific">Eutypa lata (strain UCR-EL1)</name>
    <name type="common">Grapevine dieback disease fungus</name>
    <name type="synonym">Eutypa armeniacae</name>
    <dbReference type="NCBI Taxonomy" id="1287681"/>
    <lineage>
        <taxon>Eukaryota</taxon>
        <taxon>Fungi</taxon>
        <taxon>Dikarya</taxon>
        <taxon>Ascomycota</taxon>
        <taxon>Pezizomycotina</taxon>
        <taxon>Sordariomycetes</taxon>
        <taxon>Xylariomycetidae</taxon>
        <taxon>Xylariales</taxon>
        <taxon>Diatrypaceae</taxon>
        <taxon>Eutypa</taxon>
    </lineage>
</organism>
<dbReference type="InterPro" id="IPR009027">
    <property type="entry name" value="Ribosomal_bL9/RNase_H1_N"/>
</dbReference>
<dbReference type="InterPro" id="IPR000244">
    <property type="entry name" value="Ribosomal_bL9"/>
</dbReference>